<dbReference type="EMBL" id="LR796226">
    <property type="protein sequence ID" value="CAB4128405.1"/>
    <property type="molecule type" value="Genomic_DNA"/>
</dbReference>
<name>A0A6J5L3S1_9CAUD</name>
<gene>
    <name evidence="1" type="ORF">UFOVP111_30</name>
</gene>
<protein>
    <submittedName>
        <fullName evidence="1">Uncharacterized protein</fullName>
    </submittedName>
</protein>
<accession>A0A6J5L3S1</accession>
<reference evidence="1" key="1">
    <citation type="submission" date="2020-04" db="EMBL/GenBank/DDBJ databases">
        <authorList>
            <person name="Chiriac C."/>
            <person name="Salcher M."/>
            <person name="Ghai R."/>
            <person name="Kavagutti S V."/>
        </authorList>
    </citation>
    <scope>NUCLEOTIDE SEQUENCE</scope>
</reference>
<proteinExistence type="predicted"/>
<evidence type="ECO:0000313" key="1">
    <source>
        <dbReference type="EMBL" id="CAB4128405.1"/>
    </source>
</evidence>
<sequence>MIAAAKDIMNQAMAIMREGTTGKARRHANNAYKSAANVIRAGQSNGGVSQGLKEATEHLHNAVVEHDAKLKGTGEVPSGEVQIIGVDPTAAHDAWVHETNEGLKNGR</sequence>
<organism evidence="1">
    <name type="scientific">uncultured Caudovirales phage</name>
    <dbReference type="NCBI Taxonomy" id="2100421"/>
    <lineage>
        <taxon>Viruses</taxon>
        <taxon>Duplodnaviria</taxon>
        <taxon>Heunggongvirae</taxon>
        <taxon>Uroviricota</taxon>
        <taxon>Caudoviricetes</taxon>
        <taxon>Peduoviridae</taxon>
        <taxon>Maltschvirus</taxon>
        <taxon>Maltschvirus maltsch</taxon>
    </lineage>
</organism>